<dbReference type="OrthoDB" id="39591at2759"/>
<dbReference type="AlphaFoldDB" id="A0A9P7G9P7"/>
<evidence type="ECO:0000256" key="2">
    <source>
        <dbReference type="SAM" id="MobiDB-lite"/>
    </source>
</evidence>
<evidence type="ECO:0000259" key="3">
    <source>
        <dbReference type="Pfam" id="PF10363"/>
    </source>
</evidence>
<reference evidence="5" key="1">
    <citation type="submission" date="2020-07" db="EMBL/GenBank/DDBJ databases">
        <authorList>
            <person name="Nieuwenhuis M."/>
            <person name="Van De Peppel L.J.J."/>
        </authorList>
    </citation>
    <scope>NUCLEOTIDE SEQUENCE</scope>
    <source>
        <strain evidence="5">AP01</strain>
        <tissue evidence="5">Mycelium</tissue>
    </source>
</reference>
<dbReference type="InterPro" id="IPR019451">
    <property type="entry name" value="Rtp1_C1"/>
</dbReference>
<feature type="domain" description="RNA polymerase II assembly factor Rtp1 C-terminal" evidence="3">
    <location>
        <begin position="731"/>
        <end position="857"/>
    </location>
</feature>
<keyword evidence="6" id="KW-1185">Reference proteome</keyword>
<feature type="region of interest" description="Disordered" evidence="2">
    <location>
        <begin position="601"/>
        <end position="642"/>
    </location>
</feature>
<evidence type="ECO:0000259" key="4">
    <source>
        <dbReference type="Pfam" id="PF23565"/>
    </source>
</evidence>
<gene>
    <name evidence="5" type="ORF">DXG03_002926</name>
</gene>
<accession>A0A9P7G9P7</accession>
<proteinExistence type="inferred from homology"/>
<organism evidence="5 6">
    <name type="scientific">Asterophora parasitica</name>
    <dbReference type="NCBI Taxonomy" id="117018"/>
    <lineage>
        <taxon>Eukaryota</taxon>
        <taxon>Fungi</taxon>
        <taxon>Dikarya</taxon>
        <taxon>Basidiomycota</taxon>
        <taxon>Agaricomycotina</taxon>
        <taxon>Agaricomycetes</taxon>
        <taxon>Agaricomycetidae</taxon>
        <taxon>Agaricales</taxon>
        <taxon>Tricholomatineae</taxon>
        <taxon>Lyophyllaceae</taxon>
        <taxon>Asterophora</taxon>
    </lineage>
</organism>
<dbReference type="GO" id="GO:0009306">
    <property type="term" value="P:protein secretion"/>
    <property type="evidence" value="ECO:0007669"/>
    <property type="project" value="TreeGrafter"/>
</dbReference>
<comment type="similarity">
    <text evidence="1">Belongs to the Tango6 family.</text>
</comment>
<comment type="caution">
    <text evidence="5">The sequence shown here is derived from an EMBL/GenBank/DDBJ whole genome shotgun (WGS) entry which is preliminary data.</text>
</comment>
<feature type="compositionally biased region" description="Acidic residues" evidence="2">
    <location>
        <begin position="622"/>
        <end position="636"/>
    </location>
</feature>
<reference evidence="5" key="2">
    <citation type="submission" date="2021-10" db="EMBL/GenBank/DDBJ databases">
        <title>Phylogenomics reveals ancestral predisposition of the termite-cultivated fungus Termitomyces towards a domesticated lifestyle.</title>
        <authorList>
            <person name="Auxier B."/>
            <person name="Grum-Grzhimaylo A."/>
            <person name="Cardenas M.E."/>
            <person name="Lodge J.D."/>
            <person name="Laessoe T."/>
            <person name="Pedersen O."/>
            <person name="Smith M.E."/>
            <person name="Kuyper T.W."/>
            <person name="Franco-Molano E.A."/>
            <person name="Baroni T.J."/>
            <person name="Aanen D.K."/>
        </authorList>
    </citation>
    <scope>NUCLEOTIDE SEQUENCE</scope>
    <source>
        <strain evidence="5">AP01</strain>
        <tissue evidence="5">Mycelium</tissue>
    </source>
</reference>
<dbReference type="InterPro" id="IPR057407">
    <property type="entry name" value="HEAT_TANGO6"/>
</dbReference>
<evidence type="ECO:0000313" key="6">
    <source>
        <dbReference type="Proteomes" id="UP000775547"/>
    </source>
</evidence>
<dbReference type="Gene3D" id="1.25.10.10">
    <property type="entry name" value="Leucine-rich Repeat Variant"/>
    <property type="match status" value="1"/>
</dbReference>
<dbReference type="Pfam" id="PF10363">
    <property type="entry name" value="RTP1_C1"/>
    <property type="match status" value="1"/>
</dbReference>
<dbReference type="PANTHER" id="PTHR20959">
    <property type="entry name" value="TRANSPORT AND GOLGI ORGANIZATION PROTEIN 6 FAMILY MEMBER"/>
    <property type="match status" value="1"/>
</dbReference>
<dbReference type="SUPFAM" id="SSF48371">
    <property type="entry name" value="ARM repeat"/>
    <property type="match status" value="1"/>
</dbReference>
<dbReference type="InterPro" id="IPR016024">
    <property type="entry name" value="ARM-type_fold"/>
</dbReference>
<dbReference type="Proteomes" id="UP000775547">
    <property type="component" value="Unassembled WGS sequence"/>
</dbReference>
<feature type="compositionally biased region" description="Basic and acidic residues" evidence="2">
    <location>
        <begin position="929"/>
        <end position="950"/>
    </location>
</feature>
<dbReference type="InterPro" id="IPR011989">
    <property type="entry name" value="ARM-like"/>
</dbReference>
<evidence type="ECO:0000313" key="5">
    <source>
        <dbReference type="EMBL" id="KAG5646622.1"/>
    </source>
</evidence>
<evidence type="ECO:0008006" key="7">
    <source>
        <dbReference type="Google" id="ProtNLM"/>
    </source>
</evidence>
<feature type="domain" description="TANGO6 HEAT repeat" evidence="4">
    <location>
        <begin position="253"/>
        <end position="458"/>
    </location>
</feature>
<feature type="region of interest" description="Disordered" evidence="2">
    <location>
        <begin position="923"/>
        <end position="960"/>
    </location>
</feature>
<protein>
    <recommendedName>
        <fullName evidence="7">RNA polymerase II assembly factor Rtp1 C-terminal domain-containing protein</fullName>
    </recommendedName>
</protein>
<dbReference type="Pfam" id="PF23565">
    <property type="entry name" value="ARM_TANGO6"/>
    <property type="match status" value="1"/>
</dbReference>
<dbReference type="InterPro" id="IPR039600">
    <property type="entry name" value="TANGO6/Rtp1"/>
</dbReference>
<evidence type="ECO:0000256" key="1">
    <source>
        <dbReference type="ARBA" id="ARBA00005724"/>
    </source>
</evidence>
<name>A0A9P7G9P7_9AGAR</name>
<dbReference type="EMBL" id="JABCKV010000019">
    <property type="protein sequence ID" value="KAG5646622.1"/>
    <property type="molecule type" value="Genomic_DNA"/>
</dbReference>
<dbReference type="PANTHER" id="PTHR20959:SF1">
    <property type="entry name" value="TRANSPORT AND GOLGI ORGANIZATION PROTEIN 6 HOMOLOG"/>
    <property type="match status" value="1"/>
</dbReference>
<sequence>MSNLSIALADGACLIDSGTTASASDLKSVLVGRLSRYYARRESAEAIPNHASLEDVQFLTAKEALSVVTRVQHIIGIVEEPGSDKAPLIGTRDLAELRTLLSIVFKWGVDPLFTRVMLAWPGKTTVHGQARIIDLTTFPEDYATLSSLISLLLYLVFPDGHEGRIPQTLITTTILERHAMDLLKPSLTLGWLPKSLSSDLRPVLDVARPLTMRLLNLLSPLQTFTVLGSILGSSPPPLPYVRKLCVSLLGQQLLRPQGVRGLCAAIFGEDEADDASVEKLQHISRVFMTVPMNMKPEVYFNNVIPKIVDLLSPQSSGTNKRAAAYAISRMLSADDPSAHKDVTTNVVFSILHQPFLSVEDEKNADLADPSPSSTAPASLTPSVALSTLTTLVSNADPSPTLISALLSPLVSTLYSLLYHMDEVRTTDPGLRESLRGLLVTWAKIVGASDGAAILWSVLESDDVGWKVDLEGNISREKTRDSPEKVAPLSLLTPQDLKAQTEEEFDLDSNILGLYPDPSHFVQFLKTIARADIASDLFVKSLEAYRARKSQGSEDPTRTLLYLQTIMQMQAHLTDGKSSSNILYKPTHLLFFIKHVLEPSTPAHREEKQRPKTGTENLRFVDSDDELSDEGDSDDDNTPGADVITADGEMIETSVNLLLSILEANEGLSARTAPVLNDIFSLLEPLVREGSTAVREIAREARMVMTARLASTSSSGRSKAHDEDEESAYDIYQKALKLLQDPILPVRAHGLLLLRQLVTPASWDSQDPKLDDHALVPAILSIFLQSVQDDDSYVFLNAVQGLAVMVDRFGKDVLKGLMKEYADGLDGLGAANLKQRDLDTRTRVGEALGAVIRRCGEALGNYVDILVPPLFKILSLRNIPTVLRTSSLSLLSECESTSPLAMLPYVTDLAEAMIDILQIETVPAKPKPKSSSDADATPKEGDEAQKPKPTMDSEPTSTNTKFPPLRRAALHFLSLMIRETTKHIYDSSFGRSVFSDAFMRRAKATLGYVASTDDDNIVRVMAREAGEGLVEMNQAVMGL</sequence>